<proteinExistence type="predicted"/>
<feature type="compositionally biased region" description="Basic residues" evidence="1">
    <location>
        <begin position="1"/>
        <end position="10"/>
    </location>
</feature>
<sequence>MTPPHCRHHQALPPTSPPCPYGVGRRTIPSHHDPPSPLPSLPHLPSKAQPVLFKPSPISCLSTAVPNAPSLTTSREKIWRGMNRKTREKKEANEGRMK</sequence>
<protein>
    <submittedName>
        <fullName evidence="2">Uncharacterized protein</fullName>
    </submittedName>
</protein>
<dbReference type="AlphaFoldDB" id="A0AAW1WA41"/>
<feature type="compositionally biased region" description="Basic and acidic residues" evidence="1">
    <location>
        <begin position="88"/>
        <end position="98"/>
    </location>
</feature>
<feature type="region of interest" description="Disordered" evidence="1">
    <location>
        <begin position="1"/>
        <end position="49"/>
    </location>
</feature>
<reference evidence="2 3" key="1">
    <citation type="journal article" date="2023" name="G3 (Bethesda)">
        <title>A chromosome-length genome assembly and annotation of blackberry (Rubus argutus, cv. 'Hillquist').</title>
        <authorList>
            <person name="Bruna T."/>
            <person name="Aryal R."/>
            <person name="Dudchenko O."/>
            <person name="Sargent D.J."/>
            <person name="Mead D."/>
            <person name="Buti M."/>
            <person name="Cavallini A."/>
            <person name="Hytonen T."/>
            <person name="Andres J."/>
            <person name="Pham M."/>
            <person name="Weisz D."/>
            <person name="Mascagni F."/>
            <person name="Usai G."/>
            <person name="Natali L."/>
            <person name="Bassil N."/>
            <person name="Fernandez G.E."/>
            <person name="Lomsadze A."/>
            <person name="Armour M."/>
            <person name="Olukolu B."/>
            <person name="Poorten T."/>
            <person name="Britton C."/>
            <person name="Davik J."/>
            <person name="Ashrafi H."/>
            <person name="Aiden E.L."/>
            <person name="Borodovsky M."/>
            <person name="Worthington M."/>
        </authorList>
    </citation>
    <scope>NUCLEOTIDE SEQUENCE [LARGE SCALE GENOMIC DNA]</scope>
    <source>
        <strain evidence="2">PI 553951</strain>
    </source>
</reference>
<feature type="region of interest" description="Disordered" evidence="1">
    <location>
        <begin position="65"/>
        <end position="98"/>
    </location>
</feature>
<comment type="caution">
    <text evidence="2">The sequence shown here is derived from an EMBL/GenBank/DDBJ whole genome shotgun (WGS) entry which is preliminary data.</text>
</comment>
<accession>A0AAW1WA41</accession>
<dbReference type="Proteomes" id="UP001457282">
    <property type="component" value="Unassembled WGS sequence"/>
</dbReference>
<evidence type="ECO:0000256" key="1">
    <source>
        <dbReference type="SAM" id="MobiDB-lite"/>
    </source>
</evidence>
<name>A0AAW1WA41_RUBAR</name>
<evidence type="ECO:0000313" key="2">
    <source>
        <dbReference type="EMBL" id="KAK9921541.1"/>
    </source>
</evidence>
<keyword evidence="3" id="KW-1185">Reference proteome</keyword>
<gene>
    <name evidence="2" type="ORF">M0R45_030046</name>
</gene>
<organism evidence="2 3">
    <name type="scientific">Rubus argutus</name>
    <name type="common">Southern blackberry</name>
    <dbReference type="NCBI Taxonomy" id="59490"/>
    <lineage>
        <taxon>Eukaryota</taxon>
        <taxon>Viridiplantae</taxon>
        <taxon>Streptophyta</taxon>
        <taxon>Embryophyta</taxon>
        <taxon>Tracheophyta</taxon>
        <taxon>Spermatophyta</taxon>
        <taxon>Magnoliopsida</taxon>
        <taxon>eudicotyledons</taxon>
        <taxon>Gunneridae</taxon>
        <taxon>Pentapetalae</taxon>
        <taxon>rosids</taxon>
        <taxon>fabids</taxon>
        <taxon>Rosales</taxon>
        <taxon>Rosaceae</taxon>
        <taxon>Rosoideae</taxon>
        <taxon>Rosoideae incertae sedis</taxon>
        <taxon>Rubus</taxon>
    </lineage>
</organism>
<evidence type="ECO:0000313" key="3">
    <source>
        <dbReference type="Proteomes" id="UP001457282"/>
    </source>
</evidence>
<dbReference type="EMBL" id="JBEDUW010000006">
    <property type="protein sequence ID" value="KAK9921541.1"/>
    <property type="molecule type" value="Genomic_DNA"/>
</dbReference>